<dbReference type="RefSeq" id="XP_056077449.1">
    <property type="nucleotide sequence ID" value="XM_056223429.1"/>
</dbReference>
<sequence length="161" mass="18358">MLKLKYIWPVARIVPTCRPYICNPFRTLATTSNMGNTETKANKLDTTPLKLSNELYAVFKIHNRPYLVTEGDRVILPFKLKQAEVGDILNMTDVTTLGSRNYKLVGYPINSSLYTLKATVVGKTKRAFQTREVTKRRNRRIRHANSKGDLTILRISELSVS</sequence>
<dbReference type="PANTHER" id="PTHR21349:SF0">
    <property type="entry name" value="LARGE RIBOSOMAL SUBUNIT PROTEIN BL21M"/>
    <property type="match status" value="1"/>
</dbReference>
<dbReference type="GO" id="GO:0005762">
    <property type="term" value="C:mitochondrial large ribosomal subunit"/>
    <property type="evidence" value="ECO:0007669"/>
    <property type="project" value="TreeGrafter"/>
</dbReference>
<evidence type="ECO:0000313" key="3">
    <source>
        <dbReference type="EMBL" id="CAI4034328.1"/>
    </source>
</evidence>
<evidence type="ECO:0000256" key="1">
    <source>
        <dbReference type="ARBA" id="ARBA00008563"/>
    </source>
</evidence>
<accession>A0AA35IR93</accession>
<evidence type="ECO:0000256" key="2">
    <source>
        <dbReference type="ARBA" id="ARBA00044129"/>
    </source>
</evidence>
<dbReference type="InterPro" id="IPR036164">
    <property type="entry name" value="bL21-like_sf"/>
</dbReference>
<dbReference type="PANTHER" id="PTHR21349">
    <property type="entry name" value="50S RIBOSOMAL PROTEIN L21"/>
    <property type="match status" value="1"/>
</dbReference>
<dbReference type="InterPro" id="IPR028909">
    <property type="entry name" value="bL21-like"/>
</dbReference>
<dbReference type="Pfam" id="PF00829">
    <property type="entry name" value="Ribosomal_L21p"/>
    <property type="match status" value="1"/>
</dbReference>
<dbReference type="Proteomes" id="UP001161438">
    <property type="component" value="Chromosome 10"/>
</dbReference>
<organism evidence="3 4">
    <name type="scientific">Saccharomyces mikatae IFO 1815</name>
    <dbReference type="NCBI Taxonomy" id="226126"/>
    <lineage>
        <taxon>Eukaryota</taxon>
        <taxon>Fungi</taxon>
        <taxon>Dikarya</taxon>
        <taxon>Ascomycota</taxon>
        <taxon>Saccharomycotina</taxon>
        <taxon>Saccharomycetes</taxon>
        <taxon>Saccharomycetales</taxon>
        <taxon>Saccharomycetaceae</taxon>
        <taxon>Saccharomyces</taxon>
    </lineage>
</organism>
<dbReference type="EMBL" id="OX365766">
    <property type="protein sequence ID" value="CAI4034328.1"/>
    <property type="molecule type" value="Genomic_DNA"/>
</dbReference>
<evidence type="ECO:0000313" key="4">
    <source>
        <dbReference type="Proteomes" id="UP001161438"/>
    </source>
</evidence>
<comment type="similarity">
    <text evidence="1">Belongs to the bacterial ribosomal protein bL21 family.</text>
</comment>
<name>A0AA35IR93_SACMI</name>
<reference evidence="3" key="1">
    <citation type="submission" date="2022-10" db="EMBL/GenBank/DDBJ databases">
        <authorList>
            <person name="Byrne P K."/>
        </authorList>
    </citation>
    <scope>NUCLEOTIDE SEQUENCE</scope>
    <source>
        <strain evidence="3">IFO1815</strain>
    </source>
</reference>
<keyword evidence="4" id="KW-1185">Reference proteome</keyword>
<dbReference type="GeneID" id="80919145"/>
<gene>
    <name evidence="3" type="primary">SMKI10G1150</name>
    <name evidence="3" type="ORF">SMKI_10G1150</name>
</gene>
<dbReference type="AlphaFoldDB" id="A0AA35IR93"/>
<dbReference type="GO" id="GO:0003735">
    <property type="term" value="F:structural constituent of ribosome"/>
    <property type="evidence" value="ECO:0007669"/>
    <property type="project" value="TreeGrafter"/>
</dbReference>
<dbReference type="SUPFAM" id="SSF141091">
    <property type="entry name" value="L21p-like"/>
    <property type="match status" value="1"/>
</dbReference>
<proteinExistence type="inferred from homology"/>
<protein>
    <recommendedName>
        <fullName evidence="2">Large ribosomal subunit protein bL21m</fullName>
    </recommendedName>
</protein>